<accession>X7EC93</accession>
<evidence type="ECO:0000313" key="1">
    <source>
        <dbReference type="EMBL" id="ETX13557.1"/>
    </source>
</evidence>
<evidence type="ECO:0000313" key="2">
    <source>
        <dbReference type="Proteomes" id="UP000022447"/>
    </source>
</evidence>
<gene>
    <name evidence="1" type="ORF">OCH239_09770</name>
</gene>
<dbReference type="AlphaFoldDB" id="X7EC93"/>
<keyword evidence="2" id="KW-1185">Reference proteome</keyword>
<proteinExistence type="predicted"/>
<dbReference type="EMBL" id="JALZ01000023">
    <property type="protein sequence ID" value="ETX13557.1"/>
    <property type="molecule type" value="Genomic_DNA"/>
</dbReference>
<organism evidence="1 2">
    <name type="scientific">Roseivivax halodurans JCM 10272</name>
    <dbReference type="NCBI Taxonomy" id="1449350"/>
    <lineage>
        <taxon>Bacteria</taxon>
        <taxon>Pseudomonadati</taxon>
        <taxon>Pseudomonadota</taxon>
        <taxon>Alphaproteobacteria</taxon>
        <taxon>Rhodobacterales</taxon>
        <taxon>Roseobacteraceae</taxon>
        <taxon>Roseivivax</taxon>
    </lineage>
</organism>
<sequence length="136" mass="15683">MSFASAYNMARARALSESIGEWKVLCANLEATNANLAAEVEEKKYKIDVWRAHYAGIEAERDYLLRLIDEKCGGADKNPARALADEEYRIPNGPRKGEKLQKRDVVYLKRIADLGKSKMPQFKNWWKLVCDWKIFD</sequence>
<comment type="caution">
    <text evidence="1">The sequence shown here is derived from an EMBL/GenBank/DDBJ whole genome shotgun (WGS) entry which is preliminary data.</text>
</comment>
<protein>
    <submittedName>
        <fullName evidence="1">Uncharacterized protein</fullName>
    </submittedName>
</protein>
<dbReference type="Proteomes" id="UP000022447">
    <property type="component" value="Unassembled WGS sequence"/>
</dbReference>
<name>X7EC93_9RHOB</name>
<dbReference type="RefSeq" id="WP_037264865.1">
    <property type="nucleotide sequence ID" value="NZ_JALZ01000023.1"/>
</dbReference>
<dbReference type="STRING" id="1449350.OCH239_09770"/>
<reference evidence="1 2" key="1">
    <citation type="submission" date="2014-01" db="EMBL/GenBank/DDBJ databases">
        <title>Roseivivax halodurans JCM 10272 Genome Sequencing.</title>
        <authorList>
            <person name="Lai Q."/>
            <person name="Li G."/>
            <person name="Shao Z."/>
        </authorList>
    </citation>
    <scope>NUCLEOTIDE SEQUENCE [LARGE SCALE GENOMIC DNA]</scope>
    <source>
        <strain evidence="1 2">JCM 10272</strain>
    </source>
</reference>